<dbReference type="OrthoDB" id="4509707at2759"/>
<feature type="compositionally biased region" description="Basic residues" evidence="1">
    <location>
        <begin position="70"/>
        <end position="79"/>
    </location>
</feature>
<dbReference type="GeneID" id="36522028"/>
<proteinExistence type="predicted"/>
<evidence type="ECO:0000256" key="1">
    <source>
        <dbReference type="SAM" id="MobiDB-lite"/>
    </source>
</evidence>
<keyword evidence="3" id="KW-1185">Reference proteome</keyword>
<evidence type="ECO:0000313" key="2">
    <source>
        <dbReference type="EMBL" id="PLB40169.1"/>
    </source>
</evidence>
<accession>A0A2I2FHT4</accession>
<reference evidence="2 3" key="1">
    <citation type="submission" date="2017-12" db="EMBL/GenBank/DDBJ databases">
        <authorList>
            <consortium name="DOE Joint Genome Institute"/>
            <person name="Haridas S."/>
            <person name="Kjaerbolling I."/>
            <person name="Vesth T.C."/>
            <person name="Frisvad J.C."/>
            <person name="Nybo J.L."/>
            <person name="Theobald S."/>
            <person name="Kuo A."/>
            <person name="Bowyer P."/>
            <person name="Matsuda Y."/>
            <person name="Mondo S."/>
            <person name="Lyhne E.K."/>
            <person name="Kogle M.E."/>
            <person name="Clum A."/>
            <person name="Lipzen A."/>
            <person name="Salamov A."/>
            <person name="Ngan C.Y."/>
            <person name="Daum C."/>
            <person name="Chiniquy J."/>
            <person name="Barry K."/>
            <person name="LaButti K."/>
            <person name="Simmons B.A."/>
            <person name="Magnuson J.K."/>
            <person name="Mortensen U.H."/>
            <person name="Larsen T.O."/>
            <person name="Grigoriev I.V."/>
            <person name="Baker S.E."/>
            <person name="Andersen M.R."/>
            <person name="Nordberg H.P."/>
            <person name="Cantor M.N."/>
            <person name="Hua S.X."/>
        </authorList>
    </citation>
    <scope>NUCLEOTIDE SEQUENCE [LARGE SCALE GENOMIC DNA]</scope>
    <source>
        <strain evidence="2 3">CBS 102.13</strain>
    </source>
</reference>
<dbReference type="Proteomes" id="UP000234585">
    <property type="component" value="Unassembled WGS sequence"/>
</dbReference>
<sequence length="192" mass="20485">MGLFCKPPRRRITPLLYSWSRQRRSPGPDRRDLNVDAAAAAARVSYRRSSSLSPPAGTFDGAGSVSSFRSHTRPPRRRREQKLYATSGVDDCCNGCDECSLPERGGDQEAELACCDGCCSPSFSSSAPCCCCCYSGRRIDCCPDCEQTPSYGNGRLGSRLDRFCGAGVGCSVDACAYETGLDGAGGCDCPAR</sequence>
<dbReference type="EMBL" id="KZ559125">
    <property type="protein sequence ID" value="PLB40169.1"/>
    <property type="molecule type" value="Genomic_DNA"/>
</dbReference>
<dbReference type="AlphaFoldDB" id="A0A2I2FHT4"/>
<name>A0A2I2FHT4_ASPCN</name>
<feature type="region of interest" description="Disordered" evidence="1">
    <location>
        <begin position="49"/>
        <end position="79"/>
    </location>
</feature>
<organism evidence="2 3">
    <name type="scientific">Aspergillus candidus</name>
    <dbReference type="NCBI Taxonomy" id="41067"/>
    <lineage>
        <taxon>Eukaryota</taxon>
        <taxon>Fungi</taxon>
        <taxon>Dikarya</taxon>
        <taxon>Ascomycota</taxon>
        <taxon>Pezizomycotina</taxon>
        <taxon>Eurotiomycetes</taxon>
        <taxon>Eurotiomycetidae</taxon>
        <taxon>Eurotiales</taxon>
        <taxon>Aspergillaceae</taxon>
        <taxon>Aspergillus</taxon>
        <taxon>Aspergillus subgen. Circumdati</taxon>
    </lineage>
</organism>
<gene>
    <name evidence="2" type="ORF">BDW47DRAFT_115995</name>
</gene>
<dbReference type="RefSeq" id="XP_024674181.1">
    <property type="nucleotide sequence ID" value="XM_024814868.1"/>
</dbReference>
<evidence type="ECO:0000313" key="3">
    <source>
        <dbReference type="Proteomes" id="UP000234585"/>
    </source>
</evidence>
<protein>
    <submittedName>
        <fullName evidence="2">Uncharacterized protein</fullName>
    </submittedName>
</protein>